<evidence type="ECO:0000313" key="3">
    <source>
        <dbReference type="Proteomes" id="UP000717696"/>
    </source>
</evidence>
<dbReference type="AlphaFoldDB" id="A0A9P9J7A8"/>
<sequence>RPIDGLAVYNGDACTHDGGRFYTRRLRTLKYEQLFPAHGKKARQHRAAAPLLQRCKLQTYFTGKGWIRYFAVMKDTDRGTDTTASITALKSDLLQDLEQDIRRAEEDLEEQARVVQDFGDSRSARAPWLKTLDFPGHLRGLKDDAIKVSYTLSPKRVLDGDVDENDDAEHPDLVWILNAAEAMLQDAYELCSDTSPGWRMIQQRANMLNEFYAGGSGNSAGFRCFNNASTLPSYFANIKQLLIYFFRVV</sequence>
<dbReference type="Proteomes" id="UP000717696">
    <property type="component" value="Unassembled WGS sequence"/>
</dbReference>
<proteinExistence type="predicted"/>
<dbReference type="EMBL" id="JAGMUU010000008">
    <property type="protein sequence ID" value="KAH7147165.1"/>
    <property type="molecule type" value="Genomic_DNA"/>
</dbReference>
<feature type="coiled-coil region" evidence="1">
    <location>
        <begin position="87"/>
        <end position="114"/>
    </location>
</feature>
<protein>
    <submittedName>
        <fullName evidence="2">Uncharacterized protein</fullName>
    </submittedName>
</protein>
<keyword evidence="1" id="KW-0175">Coiled coil</keyword>
<name>A0A9P9J7A8_9HYPO</name>
<accession>A0A9P9J7A8</accession>
<evidence type="ECO:0000313" key="2">
    <source>
        <dbReference type="EMBL" id="KAH7147165.1"/>
    </source>
</evidence>
<feature type="non-terminal residue" evidence="2">
    <location>
        <position position="249"/>
    </location>
</feature>
<reference evidence="2" key="1">
    <citation type="journal article" date="2021" name="Nat. Commun.">
        <title>Genetic determinants of endophytism in the Arabidopsis root mycobiome.</title>
        <authorList>
            <person name="Mesny F."/>
            <person name="Miyauchi S."/>
            <person name="Thiergart T."/>
            <person name="Pickel B."/>
            <person name="Atanasova L."/>
            <person name="Karlsson M."/>
            <person name="Huettel B."/>
            <person name="Barry K.W."/>
            <person name="Haridas S."/>
            <person name="Chen C."/>
            <person name="Bauer D."/>
            <person name="Andreopoulos W."/>
            <person name="Pangilinan J."/>
            <person name="LaButti K."/>
            <person name="Riley R."/>
            <person name="Lipzen A."/>
            <person name="Clum A."/>
            <person name="Drula E."/>
            <person name="Henrissat B."/>
            <person name="Kohler A."/>
            <person name="Grigoriev I.V."/>
            <person name="Martin F.M."/>
            <person name="Hacquard S."/>
        </authorList>
    </citation>
    <scope>NUCLEOTIDE SEQUENCE</scope>
    <source>
        <strain evidence="2">MPI-CAGE-AT-0021</strain>
    </source>
</reference>
<feature type="non-terminal residue" evidence="2">
    <location>
        <position position="1"/>
    </location>
</feature>
<evidence type="ECO:0000256" key="1">
    <source>
        <dbReference type="SAM" id="Coils"/>
    </source>
</evidence>
<gene>
    <name evidence="2" type="ORF">B0J13DRAFT_408939</name>
</gene>
<organism evidence="2 3">
    <name type="scientific">Dactylonectria estremocensis</name>
    <dbReference type="NCBI Taxonomy" id="1079267"/>
    <lineage>
        <taxon>Eukaryota</taxon>
        <taxon>Fungi</taxon>
        <taxon>Dikarya</taxon>
        <taxon>Ascomycota</taxon>
        <taxon>Pezizomycotina</taxon>
        <taxon>Sordariomycetes</taxon>
        <taxon>Hypocreomycetidae</taxon>
        <taxon>Hypocreales</taxon>
        <taxon>Nectriaceae</taxon>
        <taxon>Dactylonectria</taxon>
    </lineage>
</organism>
<comment type="caution">
    <text evidence="2">The sequence shown here is derived from an EMBL/GenBank/DDBJ whole genome shotgun (WGS) entry which is preliminary data.</text>
</comment>
<keyword evidence="3" id="KW-1185">Reference proteome</keyword>
<dbReference type="OrthoDB" id="3438035at2759"/>